<organism evidence="1">
    <name type="scientific">uncultured Caudovirales phage</name>
    <dbReference type="NCBI Taxonomy" id="2100421"/>
    <lineage>
        <taxon>Viruses</taxon>
        <taxon>Duplodnaviria</taxon>
        <taxon>Heunggongvirae</taxon>
        <taxon>Uroviricota</taxon>
        <taxon>Caudoviricetes</taxon>
        <taxon>Peduoviridae</taxon>
        <taxon>Maltschvirus</taxon>
        <taxon>Maltschvirus maltsch</taxon>
    </lineage>
</organism>
<gene>
    <name evidence="1" type="ORF">UFOVP658_30</name>
</gene>
<dbReference type="EMBL" id="LR796639">
    <property type="protein sequence ID" value="CAB4155855.1"/>
    <property type="molecule type" value="Genomic_DNA"/>
</dbReference>
<protein>
    <submittedName>
        <fullName evidence="1">Uncharacterized protein</fullName>
    </submittedName>
</protein>
<proteinExistence type="predicted"/>
<sequence>MMSVKYFSELKGKTISDVVHLGKADIEDAYWHCVPEETVLLKFTDGTGAIMLSDAEGNGPGWLEVVELVAG</sequence>
<reference evidence="1" key="1">
    <citation type="submission" date="2020-04" db="EMBL/GenBank/DDBJ databases">
        <authorList>
            <person name="Chiriac C."/>
            <person name="Salcher M."/>
            <person name="Ghai R."/>
            <person name="Kavagutti S V."/>
        </authorList>
    </citation>
    <scope>NUCLEOTIDE SEQUENCE</scope>
</reference>
<name>A0A6J5NF99_9CAUD</name>
<evidence type="ECO:0000313" key="1">
    <source>
        <dbReference type="EMBL" id="CAB4155855.1"/>
    </source>
</evidence>
<accession>A0A6J5NF99</accession>